<dbReference type="AlphaFoldDB" id="A0AA38LIZ2"/>
<dbReference type="Proteomes" id="UP000824469">
    <property type="component" value="Unassembled WGS sequence"/>
</dbReference>
<name>A0AA38LIZ2_TAXCH</name>
<accession>A0AA38LIZ2</accession>
<evidence type="ECO:0000313" key="1">
    <source>
        <dbReference type="EMBL" id="KAH9322717.1"/>
    </source>
</evidence>
<protein>
    <submittedName>
        <fullName evidence="1">Uncharacterized protein</fullName>
    </submittedName>
</protein>
<proteinExistence type="predicted"/>
<feature type="non-terminal residue" evidence="1">
    <location>
        <position position="1"/>
    </location>
</feature>
<sequence>RITSKREIGMSPLQVVYGTKSQLSVTVELPILKLVKAIEDSNFTSYLEKRIVYLQKLDAARLQVVDMIVTH</sequence>
<keyword evidence="2" id="KW-1185">Reference proteome</keyword>
<dbReference type="EMBL" id="JAHRHJ020000003">
    <property type="protein sequence ID" value="KAH9322717.1"/>
    <property type="molecule type" value="Genomic_DNA"/>
</dbReference>
<organism evidence="1 2">
    <name type="scientific">Taxus chinensis</name>
    <name type="common">Chinese yew</name>
    <name type="synonym">Taxus wallichiana var. chinensis</name>
    <dbReference type="NCBI Taxonomy" id="29808"/>
    <lineage>
        <taxon>Eukaryota</taxon>
        <taxon>Viridiplantae</taxon>
        <taxon>Streptophyta</taxon>
        <taxon>Embryophyta</taxon>
        <taxon>Tracheophyta</taxon>
        <taxon>Spermatophyta</taxon>
        <taxon>Pinopsida</taxon>
        <taxon>Pinidae</taxon>
        <taxon>Conifers II</taxon>
        <taxon>Cupressales</taxon>
        <taxon>Taxaceae</taxon>
        <taxon>Taxus</taxon>
    </lineage>
</organism>
<gene>
    <name evidence="1" type="ORF">KI387_017356</name>
</gene>
<comment type="caution">
    <text evidence="1">The sequence shown here is derived from an EMBL/GenBank/DDBJ whole genome shotgun (WGS) entry which is preliminary data.</text>
</comment>
<reference evidence="1 2" key="1">
    <citation type="journal article" date="2021" name="Nat. Plants">
        <title>The Taxus genome provides insights into paclitaxel biosynthesis.</title>
        <authorList>
            <person name="Xiong X."/>
            <person name="Gou J."/>
            <person name="Liao Q."/>
            <person name="Li Y."/>
            <person name="Zhou Q."/>
            <person name="Bi G."/>
            <person name="Li C."/>
            <person name="Du R."/>
            <person name="Wang X."/>
            <person name="Sun T."/>
            <person name="Guo L."/>
            <person name="Liang H."/>
            <person name="Lu P."/>
            <person name="Wu Y."/>
            <person name="Zhang Z."/>
            <person name="Ro D.K."/>
            <person name="Shang Y."/>
            <person name="Huang S."/>
            <person name="Yan J."/>
        </authorList>
    </citation>
    <scope>NUCLEOTIDE SEQUENCE [LARGE SCALE GENOMIC DNA]</scope>
    <source>
        <strain evidence="1">Ta-2019</strain>
    </source>
</reference>
<evidence type="ECO:0000313" key="2">
    <source>
        <dbReference type="Proteomes" id="UP000824469"/>
    </source>
</evidence>